<accession>A0ABD3RX09</accession>
<keyword evidence="1" id="KW-0472">Membrane</keyword>
<evidence type="ECO:0000313" key="3">
    <source>
        <dbReference type="Proteomes" id="UP001530377"/>
    </source>
</evidence>
<reference evidence="2 3" key="1">
    <citation type="submission" date="2024-10" db="EMBL/GenBank/DDBJ databases">
        <title>Updated reference genomes for cyclostephanoid diatoms.</title>
        <authorList>
            <person name="Roberts W.R."/>
            <person name="Alverson A.J."/>
        </authorList>
    </citation>
    <scope>NUCLEOTIDE SEQUENCE [LARGE SCALE GENOMIC DNA]</scope>
    <source>
        <strain evidence="2 3">AJA228-03</strain>
    </source>
</reference>
<keyword evidence="1" id="KW-1133">Transmembrane helix</keyword>
<feature type="transmembrane region" description="Helical" evidence="1">
    <location>
        <begin position="12"/>
        <end position="32"/>
    </location>
</feature>
<dbReference type="EMBL" id="JALLPB020000134">
    <property type="protein sequence ID" value="KAL3816762.1"/>
    <property type="molecule type" value="Genomic_DNA"/>
</dbReference>
<gene>
    <name evidence="2" type="ORF">ACHAXA_004914</name>
</gene>
<evidence type="ECO:0000256" key="1">
    <source>
        <dbReference type="SAM" id="Phobius"/>
    </source>
</evidence>
<proteinExistence type="predicted"/>
<keyword evidence="1" id="KW-0812">Transmembrane</keyword>
<comment type="caution">
    <text evidence="2">The sequence shown here is derived from an EMBL/GenBank/DDBJ whole genome shotgun (WGS) entry which is preliminary data.</text>
</comment>
<sequence length="106" mass="11609">MVRDCSWGTIKLVLGWILDTVHMTIILLPYRIDWLTFLPPTRHCRNTPVENAGAKHWENSAQCPSPCPAHTTSSVQCKIPLGTGSMMLCSQLFSVTSGHVASLTGS</sequence>
<keyword evidence="3" id="KW-1185">Reference proteome</keyword>
<protein>
    <submittedName>
        <fullName evidence="2">Uncharacterized protein</fullName>
    </submittedName>
</protein>
<organism evidence="2 3">
    <name type="scientific">Cyclostephanos tholiformis</name>
    <dbReference type="NCBI Taxonomy" id="382380"/>
    <lineage>
        <taxon>Eukaryota</taxon>
        <taxon>Sar</taxon>
        <taxon>Stramenopiles</taxon>
        <taxon>Ochrophyta</taxon>
        <taxon>Bacillariophyta</taxon>
        <taxon>Coscinodiscophyceae</taxon>
        <taxon>Thalassiosirophycidae</taxon>
        <taxon>Stephanodiscales</taxon>
        <taxon>Stephanodiscaceae</taxon>
        <taxon>Cyclostephanos</taxon>
    </lineage>
</organism>
<dbReference type="Proteomes" id="UP001530377">
    <property type="component" value="Unassembled WGS sequence"/>
</dbReference>
<dbReference type="AlphaFoldDB" id="A0ABD3RX09"/>
<evidence type="ECO:0000313" key="2">
    <source>
        <dbReference type="EMBL" id="KAL3816762.1"/>
    </source>
</evidence>
<name>A0ABD3RX09_9STRA</name>